<sequence>MYYELNKIEPSTSCVILWMCLDYFNLKDSTDPSASPQTSIQVKLIDSFDKDTIQGDMPQCFDERTKYIKVYIAETNWDSSTENLTLNKFLTMAYYHGYLTMIGGMYLAILNREMLEFWTWLLTNKAGSSGEPPLVRDSRSLTESLVSRDLDRFCEGLERHFLDYLVKVNVGSCEYYYHEILLMQIRLGIDPLQYDCHAEVSTASGKADICLIPRAKGGTGILIEVKRTDKEGVIDGARSSSSTDAGPGLLTDASAAATATTDSKSKSKSKSKGKSKGKSRGKSSVVDITRQPYSSLKGCLREGIEQIEENKYLQPFNDKCSRVLAIVPAFCGRKYLVTFKCYEYDGSDWVPSADQPSAKHKFYLPLPVVMAPAKRSNEYNSTGEHSNKET</sequence>
<dbReference type="Proteomes" id="UP001145114">
    <property type="component" value="Unassembled WGS sequence"/>
</dbReference>
<evidence type="ECO:0000313" key="1">
    <source>
        <dbReference type="EMBL" id="KAJ1678347.1"/>
    </source>
</evidence>
<evidence type="ECO:0000313" key="2">
    <source>
        <dbReference type="Proteomes" id="UP001145114"/>
    </source>
</evidence>
<gene>
    <name evidence="1" type="ORF">EV182_004235</name>
</gene>
<comment type="caution">
    <text evidence="1">The sequence shown here is derived from an EMBL/GenBank/DDBJ whole genome shotgun (WGS) entry which is preliminary data.</text>
</comment>
<proteinExistence type="predicted"/>
<name>A0ACC1HQ48_9FUNG</name>
<protein>
    <submittedName>
        <fullName evidence="1">Uncharacterized protein</fullName>
    </submittedName>
</protein>
<keyword evidence="2" id="KW-1185">Reference proteome</keyword>
<accession>A0ACC1HQ48</accession>
<organism evidence="1 2">
    <name type="scientific">Spiromyces aspiralis</name>
    <dbReference type="NCBI Taxonomy" id="68401"/>
    <lineage>
        <taxon>Eukaryota</taxon>
        <taxon>Fungi</taxon>
        <taxon>Fungi incertae sedis</taxon>
        <taxon>Zoopagomycota</taxon>
        <taxon>Kickxellomycotina</taxon>
        <taxon>Kickxellomycetes</taxon>
        <taxon>Kickxellales</taxon>
        <taxon>Kickxellaceae</taxon>
        <taxon>Spiromyces</taxon>
    </lineage>
</organism>
<dbReference type="EMBL" id="JAMZIH010001257">
    <property type="protein sequence ID" value="KAJ1678347.1"/>
    <property type="molecule type" value="Genomic_DNA"/>
</dbReference>
<reference evidence="1" key="1">
    <citation type="submission" date="2022-06" db="EMBL/GenBank/DDBJ databases">
        <title>Phylogenomic reconstructions and comparative analyses of Kickxellomycotina fungi.</title>
        <authorList>
            <person name="Reynolds N.K."/>
            <person name="Stajich J.E."/>
            <person name="Barry K."/>
            <person name="Grigoriev I.V."/>
            <person name="Crous P."/>
            <person name="Smith M.E."/>
        </authorList>
    </citation>
    <scope>NUCLEOTIDE SEQUENCE</scope>
    <source>
        <strain evidence="1">RSA 2271</strain>
    </source>
</reference>